<reference evidence="3" key="1">
    <citation type="journal article" date="2022" name="Int. J. Mol. Sci.">
        <title>Draft Genome of Tanacetum Coccineum: Genomic Comparison of Closely Related Tanacetum-Family Plants.</title>
        <authorList>
            <person name="Yamashiro T."/>
            <person name="Shiraishi A."/>
            <person name="Nakayama K."/>
            <person name="Satake H."/>
        </authorList>
    </citation>
    <scope>NUCLEOTIDE SEQUENCE</scope>
</reference>
<sequence length="592" mass="66637">MPLSIEESMAFMAKNVTKLIATNTLHNEQLATSTAKLKLINKELTIANAQLLATISKTKAEFLTANTKTDITETTTEDKIKTTSPIIDINNRDIPKINKTENNIVMTPVDSVSSMTEKKNKVATTQARLSLSSLPTLPANPTRKLPKVRHDIAIFHRINLHETYETYCVATFIDEKFAIFRFTETIHRGHQCCPSKHVFLRIEPKPSWKPRDTRNNAIRNPRTVNRTRQLTGYKLVPRSNCLPLASYEAKFLIFGLHPMHLTKIFLEESSQTRIHVLVKGSWVKKSHSLEETDIILWYIFGITHVPRLEDWPVMPEEHIGFMLQVALRLRKLGYTSGCSAGDTVPYIICCEQGKGSSTSAVSVCSSCSVTASEIFLHFGHQIHPVVSRLCASIEGTSPSMLVDCLGLDPSKFQTKSSEVANNDHSGSVIGVADDEERDTGVVNLKFVMSWLLCFWNKLCWRKCQVEVPSVSVANQCDDETCDYTTLSLNLRVIGDKERGTACPNYPRCNGRLVRQHVQIILAVMVILCDRFIDKRKLVSGNASMMLLSKKQTKFEGTLADKEAEIKDKARKIEQAEQHVTTLNMELKVRFSK</sequence>
<dbReference type="InterPro" id="IPR043502">
    <property type="entry name" value="DNA/RNA_pol_sf"/>
</dbReference>
<dbReference type="SUPFAM" id="SSF49998">
    <property type="entry name" value="Amine oxidase catalytic domain"/>
    <property type="match status" value="1"/>
</dbReference>
<organism evidence="3 4">
    <name type="scientific">Tanacetum coccineum</name>
    <dbReference type="NCBI Taxonomy" id="301880"/>
    <lineage>
        <taxon>Eukaryota</taxon>
        <taxon>Viridiplantae</taxon>
        <taxon>Streptophyta</taxon>
        <taxon>Embryophyta</taxon>
        <taxon>Tracheophyta</taxon>
        <taxon>Spermatophyta</taxon>
        <taxon>Magnoliopsida</taxon>
        <taxon>eudicotyledons</taxon>
        <taxon>Gunneridae</taxon>
        <taxon>Pentapetalae</taxon>
        <taxon>asterids</taxon>
        <taxon>campanulids</taxon>
        <taxon>Asterales</taxon>
        <taxon>Asteraceae</taxon>
        <taxon>Asteroideae</taxon>
        <taxon>Anthemideae</taxon>
        <taxon>Anthemidinae</taxon>
        <taxon>Tanacetum</taxon>
    </lineage>
</organism>
<feature type="domain" description="Copper amine oxidase catalytic" evidence="2">
    <location>
        <begin position="207"/>
        <end position="324"/>
    </location>
</feature>
<evidence type="ECO:0000313" key="4">
    <source>
        <dbReference type="Proteomes" id="UP001151760"/>
    </source>
</evidence>
<evidence type="ECO:0000256" key="1">
    <source>
        <dbReference type="SAM" id="Coils"/>
    </source>
</evidence>
<feature type="coiled-coil region" evidence="1">
    <location>
        <begin position="558"/>
        <end position="585"/>
    </location>
</feature>
<dbReference type="InterPro" id="IPR036460">
    <property type="entry name" value="Cu_amine_oxidase_C_sf"/>
</dbReference>
<evidence type="ECO:0000259" key="2">
    <source>
        <dbReference type="Pfam" id="PF01179"/>
    </source>
</evidence>
<evidence type="ECO:0000313" key="3">
    <source>
        <dbReference type="EMBL" id="GJU05242.1"/>
    </source>
</evidence>
<gene>
    <name evidence="3" type="ORF">Tco_1121672</name>
</gene>
<name>A0ABQ5IYF2_9ASTR</name>
<protein>
    <submittedName>
        <fullName evidence="3">DNA polymerase alpha catalytic subunit</fullName>
    </submittedName>
</protein>
<dbReference type="InterPro" id="IPR015798">
    <property type="entry name" value="Cu_amine_oxidase_C"/>
</dbReference>
<dbReference type="Pfam" id="PF01179">
    <property type="entry name" value="Cu_amine_oxid"/>
    <property type="match status" value="1"/>
</dbReference>
<dbReference type="EMBL" id="BQNB010021329">
    <property type="protein sequence ID" value="GJU05242.1"/>
    <property type="molecule type" value="Genomic_DNA"/>
</dbReference>
<keyword evidence="1" id="KW-0175">Coiled coil</keyword>
<keyword evidence="4" id="KW-1185">Reference proteome</keyword>
<dbReference type="SUPFAM" id="SSF56672">
    <property type="entry name" value="DNA/RNA polymerases"/>
    <property type="match status" value="1"/>
</dbReference>
<dbReference type="Proteomes" id="UP001151760">
    <property type="component" value="Unassembled WGS sequence"/>
</dbReference>
<reference evidence="3" key="2">
    <citation type="submission" date="2022-01" db="EMBL/GenBank/DDBJ databases">
        <authorList>
            <person name="Yamashiro T."/>
            <person name="Shiraishi A."/>
            <person name="Satake H."/>
            <person name="Nakayama K."/>
        </authorList>
    </citation>
    <scope>NUCLEOTIDE SEQUENCE</scope>
</reference>
<dbReference type="PANTHER" id="PTHR45861:SF1">
    <property type="entry name" value="DNA POLYMERASE ALPHA CATALYTIC SUBUNIT"/>
    <property type="match status" value="1"/>
</dbReference>
<dbReference type="PANTHER" id="PTHR45861">
    <property type="entry name" value="DNA POLYMERASE ALPHA CATALYTIC SUBUNIT"/>
    <property type="match status" value="1"/>
</dbReference>
<dbReference type="Gene3D" id="2.70.98.20">
    <property type="entry name" value="Copper amine oxidase, catalytic domain"/>
    <property type="match status" value="1"/>
</dbReference>
<comment type="caution">
    <text evidence="3">The sequence shown here is derived from an EMBL/GenBank/DDBJ whole genome shotgun (WGS) entry which is preliminary data.</text>
</comment>
<proteinExistence type="predicted"/>
<accession>A0ABQ5IYF2</accession>